<reference evidence="1" key="1">
    <citation type="submission" date="2020-09" db="EMBL/GenBank/DDBJ databases">
        <title>Draft Genome Sequence of Paenibacillus sp. WST5.</title>
        <authorList>
            <person name="Bao Z."/>
        </authorList>
    </citation>
    <scope>NUCLEOTIDE SEQUENCE</scope>
    <source>
        <strain evidence="1">WST5</strain>
    </source>
</reference>
<dbReference type="AlphaFoldDB" id="A0A926KYV5"/>
<dbReference type="Proteomes" id="UP000650466">
    <property type="component" value="Unassembled WGS sequence"/>
</dbReference>
<sequence length="123" mass="14473">MNLENFLSKIRFKHAYKAFTREYPVLYYTFVFQGNGSQTQEINIEFKYDEFEKRLIRPLSYAHGEPLGVDCPLCGRWTGTERDYTRCKIVGDLKYDLLSYINQQAELDLVPSKIKTLSEIQSE</sequence>
<evidence type="ECO:0000313" key="1">
    <source>
        <dbReference type="EMBL" id="MBD0384758.1"/>
    </source>
</evidence>
<dbReference type="EMBL" id="JACVVD010000026">
    <property type="protein sequence ID" value="MBD0384758.1"/>
    <property type="molecule type" value="Genomic_DNA"/>
</dbReference>
<accession>A0A926KYV5</accession>
<keyword evidence="2" id="KW-1185">Reference proteome</keyword>
<dbReference type="RefSeq" id="WP_188178518.1">
    <property type="nucleotide sequence ID" value="NZ_JACVVD010000026.1"/>
</dbReference>
<organism evidence="1 2">
    <name type="scientific">Paenibacillus sedimenti</name>
    <dbReference type="NCBI Taxonomy" id="2770274"/>
    <lineage>
        <taxon>Bacteria</taxon>
        <taxon>Bacillati</taxon>
        <taxon>Bacillota</taxon>
        <taxon>Bacilli</taxon>
        <taxon>Bacillales</taxon>
        <taxon>Paenibacillaceae</taxon>
        <taxon>Paenibacillus</taxon>
    </lineage>
</organism>
<name>A0A926KYV5_9BACL</name>
<gene>
    <name evidence="1" type="ORF">ICC18_32535</name>
</gene>
<protein>
    <submittedName>
        <fullName evidence="1">Uncharacterized protein</fullName>
    </submittedName>
</protein>
<comment type="caution">
    <text evidence="1">The sequence shown here is derived from an EMBL/GenBank/DDBJ whole genome shotgun (WGS) entry which is preliminary data.</text>
</comment>
<evidence type="ECO:0000313" key="2">
    <source>
        <dbReference type="Proteomes" id="UP000650466"/>
    </source>
</evidence>
<proteinExistence type="predicted"/>